<dbReference type="InterPro" id="IPR001357">
    <property type="entry name" value="BRCT_dom"/>
</dbReference>
<dbReference type="Gene3D" id="3.40.50.10190">
    <property type="entry name" value="BRCT domain"/>
    <property type="match status" value="1"/>
</dbReference>
<feature type="compositionally biased region" description="Basic and acidic residues" evidence="1">
    <location>
        <begin position="162"/>
        <end position="172"/>
    </location>
</feature>
<accession>A0A6A6XHP1</accession>
<evidence type="ECO:0000313" key="3">
    <source>
        <dbReference type="EMBL" id="KAF2795694.1"/>
    </source>
</evidence>
<dbReference type="PROSITE" id="PS50172">
    <property type="entry name" value="BRCT"/>
    <property type="match status" value="1"/>
</dbReference>
<gene>
    <name evidence="3" type="ORF">K505DRAFT_323879</name>
</gene>
<sequence>MVATRSAAKKAPEAAAPPTLKAPPKRAPRKKAATVEKPTTAEKPVPAEKSAPKATITSKRNTKVAIEPAPISTDVPKKPRGRKAAAPAPAPAPAKRKRVEAPAPVPKPAVEPPAPVLAPTVESTAPVLAPTRATRARRNVLVSPLKTTARKRPTARTQPRAKKVEDIAKDEPQVSQVPQKAAPIPAETSNVAGPLLEDPEPVLELPALPPSVPEVPVLPPSVLEQQPILTPCLEQHPILPTPITVHHPIFTLPITENHVSSSPVLEQHHIHSSPIRVQHPTPALPVAENHTLPPPVLEQHPIFTPPVIETHVIAPPVLETRSLTPPTMVNQILPSLIFTSPVKSALRSPKKLEAKTPKKSVTWTAPQDDFESSLLVQDGPLTGTVFYVDVASNGKSQNHLFTGLLEDLGAQVVRDWSGNNMGLTHVLFKDGSPTTLEKVLATHGDIKCVNVGWALDCEKDKKKVDETSYLVNLLPSNAPIQPKKAINPYTPARTPSRFLLDDEESVASVASVASLPNTPTSSEWDRSIVYDEKENDKENSFTSSSFLAKITKKGLQSCPPKAQTDMKLSGYLNKSPMKTPLKPSYLKMTPIRPWTSAKRKAENIGGITMAPPKRLRWD</sequence>
<keyword evidence="4" id="KW-1185">Reference proteome</keyword>
<feature type="region of interest" description="Disordered" evidence="1">
    <location>
        <begin position="1"/>
        <end position="117"/>
    </location>
</feature>
<dbReference type="InterPro" id="IPR022047">
    <property type="entry name" value="Microcephalin-like"/>
</dbReference>
<evidence type="ECO:0000256" key="1">
    <source>
        <dbReference type="SAM" id="MobiDB-lite"/>
    </source>
</evidence>
<organism evidence="3 4">
    <name type="scientific">Melanomma pulvis-pyrius CBS 109.77</name>
    <dbReference type="NCBI Taxonomy" id="1314802"/>
    <lineage>
        <taxon>Eukaryota</taxon>
        <taxon>Fungi</taxon>
        <taxon>Dikarya</taxon>
        <taxon>Ascomycota</taxon>
        <taxon>Pezizomycotina</taxon>
        <taxon>Dothideomycetes</taxon>
        <taxon>Pleosporomycetidae</taxon>
        <taxon>Pleosporales</taxon>
        <taxon>Melanommataceae</taxon>
        <taxon>Melanomma</taxon>
    </lineage>
</organism>
<dbReference type="SUPFAM" id="SSF52113">
    <property type="entry name" value="BRCT domain"/>
    <property type="match status" value="1"/>
</dbReference>
<dbReference type="InterPro" id="IPR036420">
    <property type="entry name" value="BRCT_dom_sf"/>
</dbReference>
<feature type="compositionally biased region" description="Basic residues" evidence="1">
    <location>
        <begin position="23"/>
        <end position="32"/>
    </location>
</feature>
<dbReference type="EMBL" id="MU001851">
    <property type="protein sequence ID" value="KAF2795694.1"/>
    <property type="molecule type" value="Genomic_DNA"/>
</dbReference>
<dbReference type="OrthoDB" id="2384350at2759"/>
<evidence type="ECO:0000259" key="2">
    <source>
        <dbReference type="PROSITE" id="PS50172"/>
    </source>
</evidence>
<dbReference type="PANTHER" id="PTHR14625:SF3">
    <property type="entry name" value="MICROCEPHALIN"/>
    <property type="match status" value="1"/>
</dbReference>
<feature type="region of interest" description="Disordered" evidence="1">
    <location>
        <begin position="148"/>
        <end position="184"/>
    </location>
</feature>
<dbReference type="AlphaFoldDB" id="A0A6A6XHP1"/>
<dbReference type="PANTHER" id="PTHR14625">
    <property type="entry name" value="MICROCEPHALIN"/>
    <property type="match status" value="1"/>
</dbReference>
<dbReference type="GO" id="GO:0000278">
    <property type="term" value="P:mitotic cell cycle"/>
    <property type="evidence" value="ECO:0007669"/>
    <property type="project" value="TreeGrafter"/>
</dbReference>
<protein>
    <recommendedName>
        <fullName evidence="2">BRCT domain-containing protein</fullName>
    </recommendedName>
</protein>
<name>A0A6A6XHP1_9PLEO</name>
<proteinExistence type="predicted"/>
<dbReference type="CDD" id="cd17716">
    <property type="entry name" value="BRCT_microcephalin_rpt1"/>
    <property type="match status" value="1"/>
</dbReference>
<evidence type="ECO:0000313" key="4">
    <source>
        <dbReference type="Proteomes" id="UP000799757"/>
    </source>
</evidence>
<feature type="compositionally biased region" description="Pro residues" evidence="1">
    <location>
        <begin position="103"/>
        <end position="116"/>
    </location>
</feature>
<dbReference type="Proteomes" id="UP000799757">
    <property type="component" value="Unassembled WGS sequence"/>
</dbReference>
<reference evidence="3" key="1">
    <citation type="journal article" date="2020" name="Stud. Mycol.">
        <title>101 Dothideomycetes genomes: a test case for predicting lifestyles and emergence of pathogens.</title>
        <authorList>
            <person name="Haridas S."/>
            <person name="Albert R."/>
            <person name="Binder M."/>
            <person name="Bloem J."/>
            <person name="Labutti K."/>
            <person name="Salamov A."/>
            <person name="Andreopoulos B."/>
            <person name="Baker S."/>
            <person name="Barry K."/>
            <person name="Bills G."/>
            <person name="Bluhm B."/>
            <person name="Cannon C."/>
            <person name="Castanera R."/>
            <person name="Culley D."/>
            <person name="Daum C."/>
            <person name="Ezra D."/>
            <person name="Gonzalez J."/>
            <person name="Henrissat B."/>
            <person name="Kuo A."/>
            <person name="Liang C."/>
            <person name="Lipzen A."/>
            <person name="Lutzoni F."/>
            <person name="Magnuson J."/>
            <person name="Mondo S."/>
            <person name="Nolan M."/>
            <person name="Ohm R."/>
            <person name="Pangilinan J."/>
            <person name="Park H.-J."/>
            <person name="Ramirez L."/>
            <person name="Alfaro M."/>
            <person name="Sun H."/>
            <person name="Tritt A."/>
            <person name="Yoshinaga Y."/>
            <person name="Zwiers L.-H."/>
            <person name="Turgeon B."/>
            <person name="Goodwin S."/>
            <person name="Spatafora J."/>
            <person name="Crous P."/>
            <person name="Grigoriev I."/>
        </authorList>
    </citation>
    <scope>NUCLEOTIDE SEQUENCE</scope>
    <source>
        <strain evidence="3">CBS 109.77</strain>
    </source>
</reference>
<feature type="domain" description="BRCT" evidence="2">
    <location>
        <begin position="376"/>
        <end position="471"/>
    </location>
</feature>